<gene>
    <name evidence="1" type="ORF">PSA21_269</name>
</gene>
<organism evidence="1 2">
    <name type="scientific">Pseudomonas phage Psa21</name>
    <dbReference type="NCBI Taxonomy" id="2530023"/>
    <lineage>
        <taxon>Viruses</taxon>
        <taxon>Duplodnaviria</taxon>
        <taxon>Heunggongvirae</taxon>
        <taxon>Uroviricota</taxon>
        <taxon>Caudoviricetes</taxon>
        <taxon>Chimalliviridae</taxon>
        <taxon>Tepukevirus</taxon>
        <taxon>Tepukevirus Psa21</taxon>
    </lineage>
</organism>
<dbReference type="Proteomes" id="UP000294134">
    <property type="component" value="Segment"/>
</dbReference>
<name>A0A481W5M2_9CAUD</name>
<reference evidence="1 2" key="1">
    <citation type="submission" date="2019-02" db="EMBL/GenBank/DDBJ databases">
        <authorList>
            <person name="Frampton R.A."/>
            <person name="Wojtus J.K."/>
            <person name="Fineran P.C."/>
            <person name="Hendrickson H.L."/>
        </authorList>
    </citation>
    <scope>NUCLEOTIDE SEQUENCE [LARGE SCALE GENOMIC DNA]</scope>
</reference>
<accession>A0A481W5M2</accession>
<evidence type="ECO:0000313" key="1">
    <source>
        <dbReference type="EMBL" id="QBJ02795.1"/>
    </source>
</evidence>
<proteinExistence type="predicted"/>
<dbReference type="EMBL" id="MK552327">
    <property type="protein sequence ID" value="QBJ02795.1"/>
    <property type="molecule type" value="Genomic_DNA"/>
</dbReference>
<protein>
    <submittedName>
        <fullName evidence="1">Uncharacterized protein</fullName>
    </submittedName>
</protein>
<evidence type="ECO:0000313" key="2">
    <source>
        <dbReference type="Proteomes" id="UP000294134"/>
    </source>
</evidence>
<keyword evidence="2" id="KW-1185">Reference proteome</keyword>
<sequence>MTLTAMLSYITSYFTRVEAVTRPVVYEEITVAENSTKTYNLATLLGAAGVNYDYRSTRITALIQDTVAGSVTLNSWINSEAYVVIGITAAGVVTLHNFHTGPLKLLVRIEHPNKRV</sequence>